<proteinExistence type="predicted"/>
<dbReference type="EMBL" id="CP182909">
    <property type="protein sequence ID" value="XPM63739.1"/>
    <property type="molecule type" value="Genomic_DNA"/>
</dbReference>
<keyword evidence="2" id="KW-1185">Reference proteome</keyword>
<name>A0ACD5GSW2_9CYAN</name>
<dbReference type="Proteomes" id="UP000095472">
    <property type="component" value="Chromosome"/>
</dbReference>
<protein>
    <submittedName>
        <fullName evidence="1">Uncharacterized protein</fullName>
    </submittedName>
</protein>
<gene>
    <name evidence="1" type="ORF">BH720_031780</name>
</gene>
<evidence type="ECO:0000313" key="2">
    <source>
        <dbReference type="Proteomes" id="UP000095472"/>
    </source>
</evidence>
<sequence>MLGYFIPINRACKMQPDSGCGTIQEFTQLGSGYQLAMRDMEIRGVGNLLGVRTIGSNGCDWV</sequence>
<accession>A0ACD5GSW2</accession>
<reference evidence="1 2" key="1">
    <citation type="journal article" date="2016" name="Genome Announc.">
        <title>Draft Genome Sequence of the Thermotolerant Cyanobacterium Desertifilum sp. IPPAS B-1220.</title>
        <authorList>
            <person name="Mironov K.S."/>
            <person name="Sinetova M.A."/>
            <person name="Bolatkhan K."/>
            <person name="Zayadan B.K."/>
            <person name="Ustinova V.V."/>
            <person name="Kupriyanova E.V."/>
            <person name="Skrypnik A.N."/>
            <person name="Gogoleva N.E."/>
            <person name="Gogolev Y.V."/>
            <person name="Los D.A."/>
        </authorList>
    </citation>
    <scope>NUCLEOTIDE SEQUENCE [LARGE SCALE GENOMIC DNA]</scope>
    <source>
        <strain evidence="1 2">IPPAS B-1220</strain>
    </source>
</reference>
<organism evidence="1 2">
    <name type="scientific">Desertifilum tharense IPPAS B-1220</name>
    <dbReference type="NCBI Taxonomy" id="1781255"/>
    <lineage>
        <taxon>Bacteria</taxon>
        <taxon>Bacillati</taxon>
        <taxon>Cyanobacteriota</taxon>
        <taxon>Cyanophyceae</taxon>
        <taxon>Desertifilales</taxon>
        <taxon>Desertifilaceae</taxon>
        <taxon>Desertifilum</taxon>
    </lineage>
</organism>
<evidence type="ECO:0000313" key="1">
    <source>
        <dbReference type="EMBL" id="XPM63739.1"/>
    </source>
</evidence>